<dbReference type="Gene3D" id="3.90.1150.10">
    <property type="entry name" value="Aspartate Aminotransferase, domain 1"/>
    <property type="match status" value="1"/>
</dbReference>
<dbReference type="OrthoDB" id="9809616at2"/>
<dbReference type="InterPro" id="IPR015424">
    <property type="entry name" value="PyrdxlP-dep_Trfase"/>
</dbReference>
<comment type="similarity">
    <text evidence="1">Belongs to the class-II pyridoxal-phosphate-dependent aminotransferase family. Histidinol-phosphate aminotransferase subfamily.</text>
</comment>
<dbReference type="InterPro" id="IPR015422">
    <property type="entry name" value="PyrdxlP-dep_Trfase_small"/>
</dbReference>
<keyword evidence="2 7" id="KW-0032">Aminotransferase</keyword>
<keyword evidence="3 7" id="KW-0808">Transferase</keyword>
<dbReference type="Proteomes" id="UP000287447">
    <property type="component" value="Unassembled WGS sequence"/>
</dbReference>
<dbReference type="Gene3D" id="3.40.640.10">
    <property type="entry name" value="Type I PLP-dependent aspartate aminotransferase-like (Major domain)"/>
    <property type="match status" value="1"/>
</dbReference>
<accession>A0A437QJZ4</accession>
<name>A0A437QJZ4_9PROT</name>
<evidence type="ECO:0000313" key="7">
    <source>
        <dbReference type="EMBL" id="RVU34837.1"/>
    </source>
</evidence>
<reference evidence="8" key="1">
    <citation type="submission" date="2019-01" db="EMBL/GenBank/DDBJ databases">
        <title>Gri0909 isolated from a small marine red alga.</title>
        <authorList>
            <person name="Kim J."/>
            <person name="Jeong S.E."/>
            <person name="Jeon C.O."/>
        </authorList>
    </citation>
    <scope>NUCLEOTIDE SEQUENCE [LARGE SCALE GENOMIC DNA]</scope>
    <source>
        <strain evidence="8">Gri0909</strain>
    </source>
</reference>
<dbReference type="CDD" id="cd00609">
    <property type="entry name" value="AAT_like"/>
    <property type="match status" value="1"/>
</dbReference>
<evidence type="ECO:0000256" key="5">
    <source>
        <dbReference type="ARBA" id="ARBA00029440"/>
    </source>
</evidence>
<evidence type="ECO:0000256" key="1">
    <source>
        <dbReference type="ARBA" id="ARBA00007970"/>
    </source>
</evidence>
<dbReference type="PANTHER" id="PTHR43643">
    <property type="entry name" value="HISTIDINOL-PHOSPHATE AMINOTRANSFERASE 2"/>
    <property type="match status" value="1"/>
</dbReference>
<evidence type="ECO:0000313" key="8">
    <source>
        <dbReference type="Proteomes" id="UP000287447"/>
    </source>
</evidence>
<evidence type="ECO:0000256" key="4">
    <source>
        <dbReference type="ARBA" id="ARBA00022898"/>
    </source>
</evidence>
<sequence length="367" mass="39611">MTETHIPFTGVVRALPASTPFVGPEALERIRGAKFDARIGANESAFGMSPKAKAAIVAEIERASWYGDPENYELREALAAHHGVSMDEICVCAGIDNIFSVVVRMVVSPGVPVVTSLGAYPTFNYQVNGNGGVLKTVPYHRDMEDPEALLAAARNEGAPLIFIANPDNPMGTWHDADTIQRMIDGVTPGKLLVLDEAYIEFAPEGTAPPLDTSNPNVIRTRTFSKAHGMAGMRIGYAIGHKDLITGMNKIRNQFEVTRLSQVAALASLHDPDFVRHVVTEVEAGKAEINTLADRHNFIALPSATNFVAVDVGNGDKARAILKALDAEGVFIRMPGVPVLDRCIRVTVGTKQDRALFTEAFDKVIAEL</sequence>
<dbReference type="InterPro" id="IPR015421">
    <property type="entry name" value="PyrdxlP-dep_Trfase_major"/>
</dbReference>
<organism evidence="7 8">
    <name type="scientific">Hwanghaeella grinnelliae</name>
    <dbReference type="NCBI Taxonomy" id="2500179"/>
    <lineage>
        <taxon>Bacteria</taxon>
        <taxon>Pseudomonadati</taxon>
        <taxon>Pseudomonadota</taxon>
        <taxon>Alphaproteobacteria</taxon>
        <taxon>Rhodospirillales</taxon>
        <taxon>Rhodospirillaceae</taxon>
        <taxon>Hwanghaeella</taxon>
    </lineage>
</organism>
<dbReference type="GO" id="GO:0030170">
    <property type="term" value="F:pyridoxal phosphate binding"/>
    <property type="evidence" value="ECO:0007669"/>
    <property type="project" value="InterPro"/>
</dbReference>
<dbReference type="PANTHER" id="PTHR43643:SF2">
    <property type="entry name" value="INDUCIBLE LYSINE DECARBOXYLASE"/>
    <property type="match status" value="1"/>
</dbReference>
<dbReference type="RefSeq" id="WP_127767039.1">
    <property type="nucleotide sequence ID" value="NZ_SADE01000003.1"/>
</dbReference>
<feature type="domain" description="Aminotransferase class I/classII large" evidence="6">
    <location>
        <begin position="40"/>
        <end position="352"/>
    </location>
</feature>
<proteinExistence type="inferred from homology"/>
<dbReference type="SUPFAM" id="SSF53383">
    <property type="entry name" value="PLP-dependent transferases"/>
    <property type="match status" value="1"/>
</dbReference>
<keyword evidence="4" id="KW-0663">Pyridoxal phosphate</keyword>
<dbReference type="EMBL" id="SADE01000003">
    <property type="protein sequence ID" value="RVU34837.1"/>
    <property type="molecule type" value="Genomic_DNA"/>
</dbReference>
<comment type="caution">
    <text evidence="7">The sequence shown here is derived from an EMBL/GenBank/DDBJ whole genome shotgun (WGS) entry which is preliminary data.</text>
</comment>
<dbReference type="InterPro" id="IPR004839">
    <property type="entry name" value="Aminotransferase_I/II_large"/>
</dbReference>
<protein>
    <submittedName>
        <fullName evidence="7">Aminotransferase class I/II-fold pyridoxal phosphate-dependent enzyme</fullName>
    </submittedName>
</protein>
<dbReference type="GO" id="GO:0008483">
    <property type="term" value="F:transaminase activity"/>
    <property type="evidence" value="ECO:0007669"/>
    <property type="project" value="UniProtKB-KW"/>
</dbReference>
<evidence type="ECO:0000256" key="2">
    <source>
        <dbReference type="ARBA" id="ARBA00022576"/>
    </source>
</evidence>
<comment type="pathway">
    <text evidence="5">Amino-acid biosynthesis.</text>
</comment>
<dbReference type="Pfam" id="PF00155">
    <property type="entry name" value="Aminotran_1_2"/>
    <property type="match status" value="1"/>
</dbReference>
<dbReference type="AlphaFoldDB" id="A0A437QJZ4"/>
<keyword evidence="8" id="KW-1185">Reference proteome</keyword>
<evidence type="ECO:0000259" key="6">
    <source>
        <dbReference type="Pfam" id="PF00155"/>
    </source>
</evidence>
<gene>
    <name evidence="7" type="ORF">EOI86_18520</name>
</gene>
<dbReference type="InterPro" id="IPR050106">
    <property type="entry name" value="HistidinolP_aminotransfase"/>
</dbReference>
<evidence type="ECO:0000256" key="3">
    <source>
        <dbReference type="ARBA" id="ARBA00022679"/>
    </source>
</evidence>